<feature type="transmembrane region" description="Helical" evidence="1">
    <location>
        <begin position="82"/>
        <end position="103"/>
    </location>
</feature>
<feature type="transmembrane region" description="Helical" evidence="1">
    <location>
        <begin position="434"/>
        <end position="455"/>
    </location>
</feature>
<reference evidence="3" key="1">
    <citation type="submission" date="2016-10" db="EMBL/GenBank/DDBJ databases">
        <authorList>
            <person name="Varghese N."/>
            <person name="Submissions S."/>
        </authorList>
    </citation>
    <scope>NUCLEOTIDE SEQUENCE [LARGE SCALE GENOMIC DNA]</scope>
    <source>
        <strain evidence="3">DSM 13577</strain>
    </source>
</reference>
<dbReference type="STRING" id="1120990.SAMN03080614_101136"/>
<proteinExistence type="predicted"/>
<feature type="transmembrane region" description="Helical" evidence="1">
    <location>
        <begin position="307"/>
        <end position="328"/>
    </location>
</feature>
<gene>
    <name evidence="2" type="ORF">SAMN03080614_101136</name>
</gene>
<name>A0A1H9ZNT7_9FIRM</name>
<feature type="transmembrane region" description="Helical" evidence="1">
    <location>
        <begin position="398"/>
        <end position="422"/>
    </location>
</feature>
<organism evidence="2 3">
    <name type="scientific">Anaerobranca gottschalkii DSM 13577</name>
    <dbReference type="NCBI Taxonomy" id="1120990"/>
    <lineage>
        <taxon>Bacteria</taxon>
        <taxon>Bacillati</taxon>
        <taxon>Bacillota</taxon>
        <taxon>Clostridia</taxon>
        <taxon>Eubacteriales</taxon>
        <taxon>Proteinivoracaceae</taxon>
        <taxon>Anaerobranca</taxon>
    </lineage>
</organism>
<evidence type="ECO:0000256" key="1">
    <source>
        <dbReference type="SAM" id="Phobius"/>
    </source>
</evidence>
<accession>A0A1H9ZNT7</accession>
<keyword evidence="1" id="KW-1133">Transmembrane helix</keyword>
<feature type="transmembrane region" description="Helical" evidence="1">
    <location>
        <begin position="195"/>
        <end position="213"/>
    </location>
</feature>
<dbReference type="AlphaFoldDB" id="A0A1H9ZNT7"/>
<dbReference type="Proteomes" id="UP000243819">
    <property type="component" value="Unassembled WGS sequence"/>
</dbReference>
<evidence type="ECO:0000313" key="3">
    <source>
        <dbReference type="Proteomes" id="UP000243819"/>
    </source>
</evidence>
<dbReference type="RefSeq" id="WP_091349700.1">
    <property type="nucleotide sequence ID" value="NZ_FOIF01000011.1"/>
</dbReference>
<keyword evidence="3" id="KW-1185">Reference proteome</keyword>
<feature type="transmembrane region" description="Helical" evidence="1">
    <location>
        <begin position="348"/>
        <end position="364"/>
    </location>
</feature>
<feature type="transmembrane region" description="Helical" evidence="1">
    <location>
        <begin position="508"/>
        <end position="526"/>
    </location>
</feature>
<feature type="transmembrane region" description="Helical" evidence="1">
    <location>
        <begin position="462"/>
        <end position="481"/>
    </location>
</feature>
<dbReference type="OrthoDB" id="2014935at2"/>
<feature type="transmembrane region" description="Helical" evidence="1">
    <location>
        <begin position="21"/>
        <end position="43"/>
    </location>
</feature>
<feature type="transmembrane region" description="Helical" evidence="1">
    <location>
        <begin position="248"/>
        <end position="269"/>
    </location>
</feature>
<keyword evidence="1" id="KW-0472">Membrane</keyword>
<feature type="transmembrane region" description="Helical" evidence="1">
    <location>
        <begin position="158"/>
        <end position="183"/>
    </location>
</feature>
<dbReference type="EMBL" id="FOIF01000011">
    <property type="protein sequence ID" value="SES83304.1"/>
    <property type="molecule type" value="Genomic_DNA"/>
</dbReference>
<sequence length="533" mass="57744">MKNTDFQGTKTLVKLALRRDRIILPLWIIGIFFLITLITAVYGEFTPQDMAEMIIMASPSPGMRLLMAPAFPEYVDGLGTFFLVRMSLIITVLIGIMNIQLIIRHTRNNEDTGCTEMLASMEVGRYALLSAALTVAVITNILLSVFITLGFVVNGLPLLGSLAAGTSFGGIGLVFAGIAGITAQLSSRSRDGSSLAFLIKAFLILISSLSNVFGQLNQGGLGFQSASFTWVSPVGWVQQIHPFSKNNFWILPLFIILFLILVKGAFSLIDIRDIGSGIIPAKKGPEKAAQWMLNPLGLGWKLQRKGILGWAIPMIIFGAIMGGSSTEFGDFMENMEGFENMIINSENFLYVFIGLMASILLIYAKTGVMRMYSEEREGYAEGVLATAVSRTTWALSQLILTVLSSIIIMIAFSTSVALAAGVSSQSLSQFIKGGLYQSTGIIVVIGFSTAVYGLFPKVSKALSWIAVFASIFLGPFFGPLLNLPESVQKISPFTHIATFPQDVKLSNLLILIIISGLLALKGLAAFNKRDLKL</sequence>
<feature type="transmembrane region" description="Helical" evidence="1">
    <location>
        <begin position="126"/>
        <end position="152"/>
    </location>
</feature>
<protein>
    <submittedName>
        <fullName evidence="2">ABC-2 type transport system permease protein</fullName>
    </submittedName>
</protein>
<keyword evidence="1" id="KW-0812">Transmembrane</keyword>
<evidence type="ECO:0000313" key="2">
    <source>
        <dbReference type="EMBL" id="SES83304.1"/>
    </source>
</evidence>